<dbReference type="PANTHER" id="PTHR43581">
    <property type="entry name" value="ATP/GTP PHOSPHATASE"/>
    <property type="match status" value="1"/>
</dbReference>
<sequence length="550" mass="58712">MCCLIGPGDSGKSSALDAIEAALSSRWIAFTETDFFCCDTSQQILIEATVGELSKQLLSDERFGLHLRGWTRQGDLRDEPEGNDEGVLTVRLSVDATLEPVWELVNERASSQRILSNRDRALFGLVRLSGEDARHLTWGQGSVLSRLTGDIDQAANNLAEAYRAAKASANLSAVPELAGAALVAQKQATALGAYAKGAYHPGLELGRGGFSTASIALHDAGVPLRLAGLGTRRLATLAIQRGAIKEGALVLIDEIEHGLEPHRVMGAIAQLKRAQQASVAAGSPVGQVVMSTHSDVALTEAEAASIFIARRDRGSGATTIGALAREADFGKLLKKTPRALFARKILLCEGATEVGILLGMKDLPPWLEARAPLEHLGVAIADGDGTQAPALACALARLGYAVAIFRDSDRRMTEEQRANCLGAAVPVIEYPNQLNTETAALLPASDAQVDRFIRFAKERKGQDSVNAALAHRFGEKDFAFDRPFADWDADLVLTKDEQKAAIADAAVRKDWIKELQVGREIAPLLLDIAVHSPASPLSTTLAAVRGWLYA</sequence>
<dbReference type="InterPro" id="IPR034139">
    <property type="entry name" value="TOPRIM_OLD"/>
</dbReference>
<feature type="domain" description="ATPase AAA-type core" evidence="1">
    <location>
        <begin position="3"/>
        <end position="297"/>
    </location>
</feature>
<organism evidence="3 4">
    <name type="scientific">Aquincola tertiaricarbonis</name>
    <dbReference type="NCBI Taxonomy" id="391953"/>
    <lineage>
        <taxon>Bacteria</taxon>
        <taxon>Pseudomonadati</taxon>
        <taxon>Pseudomonadota</taxon>
        <taxon>Betaproteobacteria</taxon>
        <taxon>Burkholderiales</taxon>
        <taxon>Sphaerotilaceae</taxon>
        <taxon>Aquincola</taxon>
    </lineage>
</organism>
<protein>
    <submittedName>
        <fullName evidence="3">ATP-binding protein</fullName>
    </submittedName>
</protein>
<dbReference type="RefSeq" id="WP_250197656.1">
    <property type="nucleotide sequence ID" value="NZ_CP097636.1"/>
</dbReference>
<dbReference type="EMBL" id="CP097636">
    <property type="protein sequence ID" value="URI09429.1"/>
    <property type="molecule type" value="Genomic_DNA"/>
</dbReference>
<keyword evidence="4" id="KW-1185">Reference proteome</keyword>
<evidence type="ECO:0000313" key="4">
    <source>
        <dbReference type="Proteomes" id="UP001056201"/>
    </source>
</evidence>
<reference evidence="3" key="1">
    <citation type="submission" date="2022-05" db="EMBL/GenBank/DDBJ databases">
        <title>An RpoN-dependent PEP-CTERM gene is involved in floc formation of an Aquincola tertiaricarbonis strain.</title>
        <authorList>
            <person name="Qiu D."/>
            <person name="Xia M."/>
        </authorList>
    </citation>
    <scope>NUCLEOTIDE SEQUENCE</scope>
    <source>
        <strain evidence="3">RN12</strain>
    </source>
</reference>
<dbReference type="InterPro" id="IPR051396">
    <property type="entry name" value="Bact_Antivir_Def_Nuclease"/>
</dbReference>
<evidence type="ECO:0000313" key="3">
    <source>
        <dbReference type="EMBL" id="URI09429.1"/>
    </source>
</evidence>
<dbReference type="PANTHER" id="PTHR43581:SF2">
    <property type="entry name" value="EXCINUCLEASE ATPASE SUBUNIT"/>
    <property type="match status" value="1"/>
</dbReference>
<dbReference type="InterPro" id="IPR003959">
    <property type="entry name" value="ATPase_AAA_core"/>
</dbReference>
<name>A0ABY4SAD8_AQUTE</name>
<feature type="domain" description="OLD protein-like TOPRIM" evidence="2">
    <location>
        <begin position="340"/>
        <end position="409"/>
    </location>
</feature>
<evidence type="ECO:0000259" key="2">
    <source>
        <dbReference type="Pfam" id="PF20469"/>
    </source>
</evidence>
<dbReference type="Gene3D" id="3.40.50.300">
    <property type="entry name" value="P-loop containing nucleotide triphosphate hydrolases"/>
    <property type="match status" value="1"/>
</dbReference>
<dbReference type="GO" id="GO:0005524">
    <property type="term" value="F:ATP binding"/>
    <property type="evidence" value="ECO:0007669"/>
    <property type="project" value="UniProtKB-KW"/>
</dbReference>
<keyword evidence="3" id="KW-0067">ATP-binding</keyword>
<dbReference type="Pfam" id="PF13304">
    <property type="entry name" value="AAA_21"/>
    <property type="match status" value="1"/>
</dbReference>
<evidence type="ECO:0000259" key="1">
    <source>
        <dbReference type="Pfam" id="PF13304"/>
    </source>
</evidence>
<proteinExistence type="predicted"/>
<gene>
    <name evidence="3" type="ORF">MW290_28095</name>
</gene>
<accession>A0ABY4SAD8</accession>
<dbReference type="Pfam" id="PF20469">
    <property type="entry name" value="OLD-like_TOPRIM"/>
    <property type="match status" value="1"/>
</dbReference>
<dbReference type="Proteomes" id="UP001056201">
    <property type="component" value="Chromosome 2"/>
</dbReference>
<keyword evidence="3" id="KW-0547">Nucleotide-binding</keyword>
<dbReference type="InterPro" id="IPR027417">
    <property type="entry name" value="P-loop_NTPase"/>
</dbReference>